<evidence type="ECO:0000313" key="2">
    <source>
        <dbReference type="Proteomes" id="UP000584670"/>
    </source>
</evidence>
<proteinExistence type="predicted"/>
<dbReference type="SUPFAM" id="SSF53756">
    <property type="entry name" value="UDP-Glycosyltransferase/glycogen phosphorylase"/>
    <property type="match status" value="1"/>
</dbReference>
<name>A0A7X1IYT0_9ACTN</name>
<gene>
    <name evidence="1" type="ORF">H4N64_05500</name>
</gene>
<sequence length="557" mass="60389">MKTVVLLVKNGIGFGHLRRAVLIAEAIRNEGQLRPVIISQASSLSLFRDTPVEVINFPLLHRVSSAVAEDSYLAILDRLLERLDPAVVIEDTYPDPRYLFLKSLAQRPRLLVMRRLDGTSFDQLRMQGRFAAYDKILIAQSREDFLREGHSGDSMAAVQFGTSFSFIGNLSYSPSPAEIAQMRAAYAPNDEPLVVVNGGAGGDQMPDGYGDRLFGACAQVAARIHADGYRARFVFVTGPYYAGKPLHETGNVTVRRYEPRLAGLLSAAHVAIIKPGNNALSEALLGQAHLVLVPDVSFMEGLDEHAARIAEQYGGATATTDPEALEKLVREALARPLREVRLEPNHKGLAEAIDVIHQLAQRPLPHVPRRRLMLVLNPGSGQQADALRRAVPEPLKSALILNETAPEGPPPSIAELDAPRAGLEEVQALLVSAEPPSATPQEIADRGIRLLIAPNAVSPAVERWMRLAPSLPALAVLHGSTVTAAAGRAEFCLRRLAQALAAEEPSCVILDLSRLSDDTAIEQYLAEIGDWLRLQPVELIGPEAATALLARRLLESS</sequence>
<keyword evidence="2" id="KW-1185">Reference proteome</keyword>
<dbReference type="Gene3D" id="3.40.50.2000">
    <property type="entry name" value="Glycogen Phosphorylase B"/>
    <property type="match status" value="1"/>
</dbReference>
<dbReference type="EMBL" id="JACMSF010000004">
    <property type="protein sequence ID" value="MBC2901063.1"/>
    <property type="molecule type" value="Genomic_DNA"/>
</dbReference>
<accession>A0A7X1IYT0</accession>
<comment type="caution">
    <text evidence="1">The sequence shown here is derived from an EMBL/GenBank/DDBJ whole genome shotgun (WGS) entry which is preliminary data.</text>
</comment>
<protein>
    <recommendedName>
        <fullName evidence="3">Glycosyl transferase family 28 C-terminal domain-containing protein</fullName>
    </recommendedName>
</protein>
<reference evidence="1 2" key="1">
    <citation type="submission" date="2020-08" db="EMBL/GenBank/DDBJ databases">
        <title>Streptomyces sp. PSKA01 genome sequencing and assembly.</title>
        <authorList>
            <person name="Mandal S."/>
            <person name="Maiti P.K."/>
            <person name="Das P."/>
        </authorList>
    </citation>
    <scope>NUCLEOTIDE SEQUENCE [LARGE SCALE GENOMIC DNA]</scope>
    <source>
        <strain evidence="1 2">PSKA01</strain>
    </source>
</reference>
<evidence type="ECO:0000313" key="1">
    <source>
        <dbReference type="EMBL" id="MBC2901063.1"/>
    </source>
</evidence>
<dbReference type="Proteomes" id="UP000584670">
    <property type="component" value="Unassembled WGS sequence"/>
</dbReference>
<organism evidence="1 2">
    <name type="scientific">Streptomyces cupreus</name>
    <dbReference type="NCBI Taxonomy" id="2759956"/>
    <lineage>
        <taxon>Bacteria</taxon>
        <taxon>Bacillati</taxon>
        <taxon>Actinomycetota</taxon>
        <taxon>Actinomycetes</taxon>
        <taxon>Kitasatosporales</taxon>
        <taxon>Streptomycetaceae</taxon>
        <taxon>Streptomyces</taxon>
    </lineage>
</organism>
<dbReference type="AlphaFoldDB" id="A0A7X1IYT0"/>
<evidence type="ECO:0008006" key="3">
    <source>
        <dbReference type="Google" id="ProtNLM"/>
    </source>
</evidence>
<dbReference type="RefSeq" id="WP_186280952.1">
    <property type="nucleotide sequence ID" value="NZ_JACMSF010000004.1"/>
</dbReference>